<organism evidence="1 2">
    <name type="scientific">Pseudocercospora eumusae</name>
    <dbReference type="NCBI Taxonomy" id="321146"/>
    <lineage>
        <taxon>Eukaryota</taxon>
        <taxon>Fungi</taxon>
        <taxon>Dikarya</taxon>
        <taxon>Ascomycota</taxon>
        <taxon>Pezizomycotina</taxon>
        <taxon>Dothideomycetes</taxon>
        <taxon>Dothideomycetidae</taxon>
        <taxon>Mycosphaerellales</taxon>
        <taxon>Mycosphaerellaceae</taxon>
        <taxon>Pseudocercospora</taxon>
    </lineage>
</organism>
<dbReference type="AlphaFoldDB" id="A0A139HUL1"/>
<name>A0A139HUL1_9PEZI</name>
<dbReference type="Proteomes" id="UP000070133">
    <property type="component" value="Unassembled WGS sequence"/>
</dbReference>
<evidence type="ECO:0000313" key="1">
    <source>
        <dbReference type="EMBL" id="KXT06161.1"/>
    </source>
</evidence>
<dbReference type="OrthoDB" id="28901at2759"/>
<comment type="caution">
    <text evidence="1">The sequence shown here is derived from an EMBL/GenBank/DDBJ whole genome shotgun (WGS) entry which is preliminary data.</text>
</comment>
<dbReference type="EMBL" id="LFZN01000008">
    <property type="protein sequence ID" value="KXT06161.1"/>
    <property type="molecule type" value="Genomic_DNA"/>
</dbReference>
<keyword evidence="2" id="KW-1185">Reference proteome</keyword>
<protein>
    <submittedName>
        <fullName evidence="1">Uncharacterized protein</fullName>
    </submittedName>
</protein>
<sequence length="60" mass="6773">MADFVEFFAPDPMERNQKCFGYQMPENYDPEPKNASPASPTTSIRLKALGELFATESQDL</sequence>
<proteinExistence type="predicted"/>
<gene>
    <name evidence="1" type="ORF">AC578_1378</name>
</gene>
<evidence type="ECO:0000313" key="2">
    <source>
        <dbReference type="Proteomes" id="UP000070133"/>
    </source>
</evidence>
<reference evidence="1 2" key="1">
    <citation type="submission" date="2015-07" db="EMBL/GenBank/DDBJ databases">
        <title>Comparative genomics of the Sigatoka disease complex on banana suggests a link between parallel evolutionary changes in Pseudocercospora fijiensis and Pseudocercospora eumusae and increased virulence on the banana host.</title>
        <authorList>
            <person name="Chang T.-C."/>
            <person name="Salvucci A."/>
            <person name="Crous P.W."/>
            <person name="Stergiopoulos I."/>
        </authorList>
    </citation>
    <scope>NUCLEOTIDE SEQUENCE [LARGE SCALE GENOMIC DNA]</scope>
    <source>
        <strain evidence="1 2">CBS 114824</strain>
    </source>
</reference>
<accession>A0A139HUL1</accession>